<keyword evidence="3" id="KW-1185">Reference proteome</keyword>
<accession>A0ABQ1URU8</accession>
<comment type="caution">
    <text evidence="2">The sequence shown here is derived from an EMBL/GenBank/DDBJ whole genome shotgun (WGS) entry which is preliminary data.</text>
</comment>
<dbReference type="Gene3D" id="3.30.420.40">
    <property type="match status" value="2"/>
</dbReference>
<dbReference type="EMBL" id="BMIU01000004">
    <property type="protein sequence ID" value="GGF24404.1"/>
    <property type="molecule type" value="Genomic_DNA"/>
</dbReference>
<evidence type="ECO:0000313" key="2">
    <source>
        <dbReference type="EMBL" id="GGF24404.1"/>
    </source>
</evidence>
<comment type="similarity">
    <text evidence="1">Belongs to the ROK (NagC/XylR) family.</text>
</comment>
<dbReference type="CDD" id="cd23763">
    <property type="entry name" value="ASKHA_ATPase_ROK"/>
    <property type="match status" value="1"/>
</dbReference>
<organism evidence="2 3">
    <name type="scientific">Echinicola rosea</name>
    <dbReference type="NCBI Taxonomy" id="1807691"/>
    <lineage>
        <taxon>Bacteria</taxon>
        <taxon>Pseudomonadati</taxon>
        <taxon>Bacteroidota</taxon>
        <taxon>Cytophagia</taxon>
        <taxon>Cytophagales</taxon>
        <taxon>Cyclobacteriaceae</taxon>
        <taxon>Echinicola</taxon>
    </lineage>
</organism>
<proteinExistence type="inferred from homology"/>
<evidence type="ECO:0000313" key="3">
    <source>
        <dbReference type="Proteomes" id="UP000647339"/>
    </source>
</evidence>
<dbReference type="SUPFAM" id="SSF53067">
    <property type="entry name" value="Actin-like ATPase domain"/>
    <property type="match status" value="1"/>
</dbReference>
<dbReference type="Proteomes" id="UP000647339">
    <property type="component" value="Unassembled WGS sequence"/>
</dbReference>
<protein>
    <recommendedName>
        <fullName evidence="4">ROK family protein</fullName>
    </recommendedName>
</protein>
<dbReference type="PANTHER" id="PTHR18964:SF149">
    <property type="entry name" value="BIFUNCTIONAL UDP-N-ACETYLGLUCOSAMINE 2-EPIMERASE_N-ACETYLMANNOSAMINE KINASE"/>
    <property type="match status" value="1"/>
</dbReference>
<name>A0ABQ1URU8_9BACT</name>
<dbReference type="PANTHER" id="PTHR18964">
    <property type="entry name" value="ROK (REPRESSOR, ORF, KINASE) FAMILY"/>
    <property type="match status" value="1"/>
</dbReference>
<dbReference type="InterPro" id="IPR043129">
    <property type="entry name" value="ATPase_NBD"/>
</dbReference>
<gene>
    <name evidence="2" type="ORF">GCM10011339_10660</name>
</gene>
<dbReference type="Pfam" id="PF00480">
    <property type="entry name" value="ROK"/>
    <property type="match status" value="1"/>
</dbReference>
<evidence type="ECO:0008006" key="4">
    <source>
        <dbReference type="Google" id="ProtNLM"/>
    </source>
</evidence>
<sequence>MNIYSDERVVMTLDAGGTTFVFSAYQAGNEIIGPMVRPSHADDLEKCLKTICEVFKQIMDLLSDPPVAISMAFPGPADYKNGIIGDPPNFPAFRGGVALGSMLKGIFGLPVFINNDGDLFTYGEAMGGFLPEINEKLKTLGIDREYKNLFGVTLGTGFGGGLVINGQLCRGDNSASGEIWLTRNLLNQKLIAEESVSIRAIINFYKDSTGEKRDLSPKDIFDIAIGRTPGEQNIAHQAFENMAVVIGESLAHVMTLIDTPVVIGGGIAGASSLVLPKVMGHLNGLIEMDQGKKVPRVVSQVYNVDDVESWTRFITDKVYEIEVPFCAGETVWYRPEKKIPIGLSRLGTNRAIAIGAYAFSLRQLETVPRHPQAN</sequence>
<evidence type="ECO:0000256" key="1">
    <source>
        <dbReference type="ARBA" id="ARBA00006479"/>
    </source>
</evidence>
<reference evidence="3" key="1">
    <citation type="journal article" date="2019" name="Int. J. Syst. Evol. Microbiol.">
        <title>The Global Catalogue of Microorganisms (GCM) 10K type strain sequencing project: providing services to taxonomists for standard genome sequencing and annotation.</title>
        <authorList>
            <consortium name="The Broad Institute Genomics Platform"/>
            <consortium name="The Broad Institute Genome Sequencing Center for Infectious Disease"/>
            <person name="Wu L."/>
            <person name="Ma J."/>
        </authorList>
    </citation>
    <scope>NUCLEOTIDE SEQUENCE [LARGE SCALE GENOMIC DNA]</scope>
    <source>
        <strain evidence="3">CGMCC 1.15407</strain>
    </source>
</reference>
<dbReference type="RefSeq" id="WP_137404558.1">
    <property type="nucleotide sequence ID" value="NZ_BMIU01000004.1"/>
</dbReference>
<dbReference type="InterPro" id="IPR000600">
    <property type="entry name" value="ROK"/>
</dbReference>